<dbReference type="AlphaFoldDB" id="A0A7G9YCW5"/>
<accession>A0A7G9YCW5</accession>
<proteinExistence type="predicted"/>
<evidence type="ECO:0000313" key="1">
    <source>
        <dbReference type="EMBL" id="QNO44311.1"/>
    </source>
</evidence>
<reference evidence="2" key="1">
    <citation type="submission" date="2020-06" db="EMBL/GenBank/DDBJ databases">
        <title>Unique genomic features of the anaerobic methanotrophic archaea.</title>
        <authorList>
            <person name="Chadwick G.L."/>
            <person name="Skennerton C.T."/>
            <person name="Laso-Perez R."/>
            <person name="Leu A.O."/>
            <person name="Speth D.R."/>
            <person name="Yu H."/>
            <person name="Morgan-Lang C."/>
            <person name="Hatzenpichler R."/>
            <person name="Goudeau D."/>
            <person name="Malmstrom R."/>
            <person name="Brazelton W.J."/>
            <person name="Woyke T."/>
            <person name="Hallam S.J."/>
            <person name="Tyson G.W."/>
            <person name="Wegener G."/>
            <person name="Boetius A."/>
            <person name="Orphan V."/>
        </authorList>
    </citation>
    <scope>NUCLEOTIDE SEQUENCE</scope>
</reference>
<organism evidence="2">
    <name type="scientific">Candidatus Methanogaster sp. ANME-2c ERB4</name>
    <dbReference type="NCBI Taxonomy" id="2759911"/>
    <lineage>
        <taxon>Archaea</taxon>
        <taxon>Methanobacteriati</taxon>
        <taxon>Methanobacteriota</taxon>
        <taxon>Stenosarchaea group</taxon>
        <taxon>Methanomicrobia</taxon>
        <taxon>Methanosarcinales</taxon>
        <taxon>ANME-2 cluster</taxon>
        <taxon>Candidatus Methanogasteraceae</taxon>
        <taxon>Candidatus Methanogaster</taxon>
    </lineage>
</organism>
<name>A0A7G9YCW5_9EURY</name>
<dbReference type="EMBL" id="MT630951">
    <property type="protein sequence ID" value="QNO44311.1"/>
    <property type="molecule type" value="Genomic_DNA"/>
</dbReference>
<dbReference type="EMBL" id="MT631157">
    <property type="protein sequence ID" value="QNO45849.1"/>
    <property type="molecule type" value="Genomic_DNA"/>
</dbReference>
<sequence>MKMVIHIPSSVHDPVIAKTILDAGVEIDVDRANIDATNGEIVLEMFADPCARVAHTFERQGASTLFT</sequence>
<evidence type="ECO:0000313" key="2">
    <source>
        <dbReference type="EMBL" id="QNO45849.1"/>
    </source>
</evidence>
<gene>
    <name evidence="2" type="ORF">CLCIFPGF_00006</name>
    <name evidence="1" type="ORF">JFPJJDFG_00006</name>
</gene>
<protein>
    <submittedName>
        <fullName evidence="2">Uncharacterized protein</fullName>
    </submittedName>
</protein>